<gene>
    <name evidence="1" type="ORF">FB466_0637</name>
</gene>
<comment type="caution">
    <text evidence="1">The sequence shown here is derived from an EMBL/GenBank/DDBJ whole genome shotgun (WGS) entry which is preliminary data.</text>
</comment>
<dbReference type="EMBL" id="VFPN01000001">
    <property type="protein sequence ID" value="TQM65824.1"/>
    <property type="molecule type" value="Genomic_DNA"/>
</dbReference>
<sequence length="97" mass="10612">MTVGGHITKNNLIAAIYKEMTYLSVITPTNPMHQSELIRRAKETEERLPRLADVLFALVPYYGGGGLADALDAWGDYCQRFPRAGRALDMAGGGDRG</sequence>
<organism evidence="1 2">
    <name type="scientific">Klugiella xanthotipulae</name>
    <dbReference type="NCBI Taxonomy" id="244735"/>
    <lineage>
        <taxon>Bacteria</taxon>
        <taxon>Bacillati</taxon>
        <taxon>Actinomycetota</taxon>
        <taxon>Actinomycetes</taxon>
        <taxon>Micrococcales</taxon>
        <taxon>Microbacteriaceae</taxon>
        <taxon>Klugiella</taxon>
    </lineage>
</organism>
<dbReference type="Proteomes" id="UP000318331">
    <property type="component" value="Unassembled WGS sequence"/>
</dbReference>
<accession>A0A543I5I2</accession>
<reference evidence="1 2" key="1">
    <citation type="submission" date="2019-06" db="EMBL/GenBank/DDBJ databases">
        <title>Sequencing the genomes of 1000 actinobacteria strains.</title>
        <authorList>
            <person name="Klenk H.-P."/>
        </authorList>
    </citation>
    <scope>NUCLEOTIDE SEQUENCE [LARGE SCALE GENOMIC DNA]</scope>
    <source>
        <strain evidence="1 2">DSM 18031</strain>
    </source>
</reference>
<evidence type="ECO:0000313" key="2">
    <source>
        <dbReference type="Proteomes" id="UP000318331"/>
    </source>
</evidence>
<evidence type="ECO:0000313" key="1">
    <source>
        <dbReference type="EMBL" id="TQM65824.1"/>
    </source>
</evidence>
<protein>
    <submittedName>
        <fullName evidence="1">Uncharacterized protein</fullName>
    </submittedName>
</protein>
<dbReference type="AlphaFoldDB" id="A0A543I5I2"/>
<name>A0A543I5I2_9MICO</name>
<keyword evidence="2" id="KW-1185">Reference proteome</keyword>
<proteinExistence type="predicted"/>